<proteinExistence type="predicted"/>
<dbReference type="RefSeq" id="WP_036719056.1">
    <property type="nucleotide sequence ID" value="NZ_CALUAY010000044.1"/>
</dbReference>
<reference evidence="3 4" key="1">
    <citation type="submission" date="2014-09" db="EMBL/GenBank/DDBJ databases">
        <authorList>
            <person name="McGinnis J.M."/>
            <person name="Wolfgang W.J."/>
        </authorList>
    </citation>
    <scope>NUCLEOTIDE SEQUENCE [LARGE SCALE GENOMIC DNA]</scope>
    <source>
        <strain evidence="3 4">HAMBI 3106</strain>
    </source>
</reference>
<feature type="signal peptide" evidence="1">
    <location>
        <begin position="1"/>
        <end position="21"/>
    </location>
</feature>
<dbReference type="Pfam" id="PF03448">
    <property type="entry name" value="MgtE_N"/>
    <property type="match status" value="1"/>
</dbReference>
<evidence type="ECO:0000313" key="4">
    <source>
        <dbReference type="Proteomes" id="UP000029917"/>
    </source>
</evidence>
<keyword evidence="4" id="KW-1185">Reference proteome</keyword>
<dbReference type="Gene3D" id="1.25.60.10">
    <property type="entry name" value="MgtE N-terminal domain-like"/>
    <property type="match status" value="1"/>
</dbReference>
<dbReference type="AlphaFoldDB" id="A0A099FB81"/>
<dbReference type="SUPFAM" id="SSF158791">
    <property type="entry name" value="MgtE N-terminal domain-like"/>
    <property type="match status" value="1"/>
</dbReference>
<dbReference type="STRING" id="690417.IC63_08705"/>
<sequence length="179" mass="18618">MRKTHLWAAGLAALTAAAAFAQSDRIAPQLTAQAATSPLLQGCTDVPEAVALADTLRLRGIAVDRALADLDRRKQELAAAELRIKTRLEALKSAKAALGDARGAQKAGTVEGIDRLIAVYDAMKPAEAATILTALPPDFAAEILARVQPEAGARIIAQIDPGQAAVLTAHMGSRRLAGD</sequence>
<reference evidence="3 4" key="2">
    <citation type="submission" date="2014-10" db="EMBL/GenBank/DDBJ databases">
        <title>Paracoccus sanguinis sp. nov., isolated from clinical specimens of New York State patients.</title>
        <authorList>
            <person name="Mingle L.A."/>
            <person name="Cole J.A."/>
            <person name="Lapierre P."/>
            <person name="Musser K.A."/>
        </authorList>
    </citation>
    <scope>NUCLEOTIDE SEQUENCE [LARGE SCALE GENOMIC DNA]</scope>
    <source>
        <strain evidence="3 4">HAMBI 3106</strain>
    </source>
</reference>
<evidence type="ECO:0000313" key="3">
    <source>
        <dbReference type="EMBL" id="KGJ07342.1"/>
    </source>
</evidence>
<evidence type="ECO:0000256" key="1">
    <source>
        <dbReference type="SAM" id="SignalP"/>
    </source>
</evidence>
<dbReference type="Proteomes" id="UP000029917">
    <property type="component" value="Unassembled WGS sequence"/>
</dbReference>
<feature type="domain" description="Magnesium transporter MgtE intracellular" evidence="2">
    <location>
        <begin position="118"/>
        <end position="172"/>
    </location>
</feature>
<feature type="chain" id="PRO_5001954518" description="Magnesium transporter MgtE intracellular domain-containing protein" evidence="1">
    <location>
        <begin position="22"/>
        <end position="179"/>
    </location>
</feature>
<gene>
    <name evidence="3" type="ORF">IC63_08705</name>
</gene>
<accession>A0A099FB81</accession>
<dbReference type="InterPro" id="IPR006668">
    <property type="entry name" value="Mg_transptr_MgtE_intracell_dom"/>
</dbReference>
<organism evidence="3 4">
    <name type="scientific">Paracoccus sphaerophysae</name>
    <dbReference type="NCBI Taxonomy" id="690417"/>
    <lineage>
        <taxon>Bacteria</taxon>
        <taxon>Pseudomonadati</taxon>
        <taxon>Pseudomonadota</taxon>
        <taxon>Alphaproteobacteria</taxon>
        <taxon>Rhodobacterales</taxon>
        <taxon>Paracoccaceae</taxon>
        <taxon>Paracoccus</taxon>
    </lineage>
</organism>
<dbReference type="InterPro" id="IPR038076">
    <property type="entry name" value="MgtE_N_sf"/>
</dbReference>
<protein>
    <recommendedName>
        <fullName evidence="2">Magnesium transporter MgtE intracellular domain-containing protein</fullName>
    </recommendedName>
</protein>
<evidence type="ECO:0000259" key="2">
    <source>
        <dbReference type="Pfam" id="PF03448"/>
    </source>
</evidence>
<comment type="caution">
    <text evidence="3">The sequence shown here is derived from an EMBL/GenBank/DDBJ whole genome shotgun (WGS) entry which is preliminary data.</text>
</comment>
<dbReference type="EMBL" id="JRKS01000022">
    <property type="protein sequence ID" value="KGJ07342.1"/>
    <property type="molecule type" value="Genomic_DNA"/>
</dbReference>
<name>A0A099FB81_9RHOB</name>
<keyword evidence="1" id="KW-0732">Signal</keyword>